<organism evidence="4 5">
    <name type="scientific">Pedobacter chitinilyticus</name>
    <dbReference type="NCBI Taxonomy" id="2233776"/>
    <lineage>
        <taxon>Bacteria</taxon>
        <taxon>Pseudomonadati</taxon>
        <taxon>Bacteroidota</taxon>
        <taxon>Sphingobacteriia</taxon>
        <taxon>Sphingobacteriales</taxon>
        <taxon>Sphingobacteriaceae</taxon>
        <taxon>Pedobacter</taxon>
    </lineage>
</organism>
<dbReference type="InterPro" id="IPR032812">
    <property type="entry name" value="SbsA_Ig"/>
</dbReference>
<name>A0A443YWN6_9SPHI</name>
<dbReference type="EMBL" id="SAYW01000002">
    <property type="protein sequence ID" value="RWU08318.1"/>
    <property type="molecule type" value="Genomic_DNA"/>
</dbReference>
<evidence type="ECO:0000259" key="3">
    <source>
        <dbReference type="PROSITE" id="PS51841"/>
    </source>
</evidence>
<reference evidence="4 5" key="1">
    <citation type="submission" date="2018-06" db="EMBL/GenBank/DDBJ databases">
        <title>Pedobacter endophyticus sp. nov., an endophytic bacterium isolated from a leaf of Triticum aestivum.</title>
        <authorList>
            <person name="Zhang L."/>
        </authorList>
    </citation>
    <scope>NUCLEOTIDE SEQUENCE [LARGE SCALE GENOMIC DNA]</scope>
    <source>
        <strain evidence="4 5">CM134L-2</strain>
    </source>
</reference>
<evidence type="ECO:0000313" key="4">
    <source>
        <dbReference type="EMBL" id="RWU08318.1"/>
    </source>
</evidence>
<dbReference type="PROSITE" id="PS51841">
    <property type="entry name" value="LTD"/>
    <property type="match status" value="1"/>
</dbReference>
<accession>A0A443YWN6</accession>
<dbReference type="InterPro" id="IPR014755">
    <property type="entry name" value="Cu-Rt/internalin_Ig-like"/>
</dbReference>
<evidence type="ECO:0000256" key="1">
    <source>
        <dbReference type="ARBA" id="ARBA00022729"/>
    </source>
</evidence>
<dbReference type="Proteomes" id="UP000284120">
    <property type="component" value="Unassembled WGS sequence"/>
</dbReference>
<evidence type="ECO:0000256" key="2">
    <source>
        <dbReference type="SAM" id="SignalP"/>
    </source>
</evidence>
<dbReference type="Pfam" id="PF00932">
    <property type="entry name" value="LTD"/>
    <property type="match status" value="1"/>
</dbReference>
<dbReference type="Gene3D" id="2.60.40.1220">
    <property type="match status" value="2"/>
</dbReference>
<protein>
    <recommendedName>
        <fullName evidence="3">LTD domain-containing protein</fullName>
    </recommendedName>
</protein>
<dbReference type="Gene3D" id="2.60.40.4070">
    <property type="match status" value="1"/>
</dbReference>
<comment type="caution">
    <text evidence="4">The sequence shown here is derived from an EMBL/GenBank/DDBJ whole genome shotgun (WGS) entry which is preliminary data.</text>
</comment>
<gene>
    <name evidence="4" type="ORF">DPV69_08040</name>
</gene>
<sequence>MRKTLLFLLLLCTKLTFAQLNDNFADGDFTNNPTWGGNTTYFTINANGQLQSNGPNSGAQNFYLSTPNALAKNAVWEFFFQLNFDPTTANFPRVYLVSNQADLSGALQGYFFQVGETGATDGFHLYRQNGTSTSQIITGAAKPRGNTNLVTARIRITRDDNGKWELYSDVNGGTNYTLEGTVTDNNYTTTTHFGVNCRYTTGSRFNQFIFDNFNITDLIPDVTPPKVTAVKSLDAKTLEVTFDEPLNMVSAQTIANYSLSNGRGNPISATMGSANNIVNLIYTNNFTSGPYTLTVSNVADTKGNAITTPIAAQFIYVEPYTAKRGDVVINEIMAAPISTAAALNKEYIELYNTTDKYIIITGWKYKDATTSVTTLGADTLAPKTYRILSAVADVDAFKVYGKTLGIAPWPSLNNDKDDLSLMLPDASTIIDAVSYVDTWYQDNSKKTGYALELINPTGTCGGAFNWMASTGTNNGTPGAQNSVYNPQHTDNVAPKLLSATILSTTQIQIDFDKAIASAMLTDVNNYSINNGIGKPTLVELNGTNNTSVKLTLANAIAPNIENLLTVSNLANCAGIPIDPTANTALILLADQINVGDILISEILFNPKTGGFDFVEVYNTTNKILDLKELTISNPTSTSTTKRAISITSVFIRPKTYWVLTANPSVVQQQYQVKYPNQMVQIASMPSYNNDKGTVAIWKGDVAMDQFDYTEKMHHALLKDVKGVSLERVSFLVSGNEPGNLQSAAASVGFATPTDKNSQSEDNGVKNSVVLANKTFSPDNDGFEDLLQIDYRFKENGNLATINIYTDKGILVRRLARNITFSTQGTVTWDGLNDGGQLCKVGLYVIKTDIFTIKGSTDSFKQTCVLASKLN</sequence>
<dbReference type="Pfam" id="PF13205">
    <property type="entry name" value="Big_5"/>
    <property type="match status" value="1"/>
</dbReference>
<dbReference type="InterPro" id="IPR001322">
    <property type="entry name" value="Lamin_tail_dom"/>
</dbReference>
<dbReference type="InterPro" id="IPR036415">
    <property type="entry name" value="Lamin_tail_dom_sf"/>
</dbReference>
<dbReference type="RefSeq" id="WP_113646842.1">
    <property type="nucleotide sequence ID" value="NZ_QMHN01000002.1"/>
</dbReference>
<evidence type="ECO:0000313" key="5">
    <source>
        <dbReference type="Proteomes" id="UP000284120"/>
    </source>
</evidence>
<feature type="domain" description="LTD" evidence="3">
    <location>
        <begin position="318"/>
        <end position="437"/>
    </location>
</feature>
<dbReference type="SUPFAM" id="SSF74853">
    <property type="entry name" value="Lamin A/C globular tail domain"/>
    <property type="match status" value="1"/>
</dbReference>
<proteinExistence type="predicted"/>
<feature type="chain" id="PRO_5019369519" description="LTD domain-containing protein" evidence="2">
    <location>
        <begin position="19"/>
        <end position="870"/>
    </location>
</feature>
<feature type="signal peptide" evidence="2">
    <location>
        <begin position="1"/>
        <end position="18"/>
    </location>
</feature>
<dbReference type="OrthoDB" id="9758406at2"/>
<keyword evidence="5" id="KW-1185">Reference proteome</keyword>
<dbReference type="AlphaFoldDB" id="A0A443YWN6"/>
<keyword evidence="1 2" id="KW-0732">Signal</keyword>